<keyword evidence="2" id="KW-0560">Oxidoreductase</keyword>
<evidence type="ECO:0000313" key="6">
    <source>
        <dbReference type="Proteomes" id="UP000541558"/>
    </source>
</evidence>
<dbReference type="Proteomes" id="UP000541558">
    <property type="component" value="Unassembled WGS sequence"/>
</dbReference>
<keyword evidence="3" id="KW-0503">Monooxygenase</keyword>
<dbReference type="SUPFAM" id="SSF51905">
    <property type="entry name" value="FAD/NAD(P)-binding domain"/>
    <property type="match status" value="1"/>
</dbReference>
<dbReference type="Gene3D" id="3.50.50.60">
    <property type="entry name" value="FAD/NAD(P)-binding domain"/>
    <property type="match status" value="1"/>
</dbReference>
<evidence type="ECO:0000256" key="2">
    <source>
        <dbReference type="ARBA" id="ARBA00023002"/>
    </source>
</evidence>
<comment type="caution">
    <text evidence="5">The sequence shown here is derived from an EMBL/GenBank/DDBJ whole genome shotgun (WGS) entry which is preliminary data.</text>
</comment>
<keyword evidence="6" id="KW-1185">Reference proteome</keyword>
<protein>
    <recommendedName>
        <fullName evidence="7">Halogenase</fullName>
    </recommendedName>
</protein>
<dbReference type="OrthoDB" id="3340390at2759"/>
<dbReference type="InterPro" id="IPR006905">
    <property type="entry name" value="Flavin_halogenase"/>
</dbReference>
<dbReference type="GO" id="GO:0140907">
    <property type="term" value="F:flavin-dependent halogenase activity"/>
    <property type="evidence" value="ECO:0007669"/>
    <property type="project" value="UniProtKB-ARBA"/>
</dbReference>
<sequence length="578" mass="62420">MSKANCPAIKTQVLVIGGGPGGAYAASVLAREGVQVTLLEATKFPRYHIGESMLPSLKLFLRYIDAEEKVKSHGFCVKPGAAVKLNQFKREGCEDRLSLEIMRVHADDGGSLSDTDFLAHDPDNGSWNVIRSEFDEILLRHASESGATVLEEHKVTEILFTKVASSLGSELGAKEENNELGRPTSARYTSPKGAGRIEFDYLVDASGRGGVMSTKYLKNRRMNRSLKNVACWGYWTGDLKMYHPGTGRENAPWFEALTDESGWAWFIPLHGGKVSVGIVMSQDISSSKKALSRAQNPDATLKDHYISELRLAPGVLDLLGNGTLVEIGSDVDTSGNYSGIKAAGDYSYSPERYSGEGWRLVGDAGAFIDPFFSSGVHLAILGGLTAALTITASIRGHCSEAVAADFYNIKSATAYTRFLVVVMSIYRQIRNQSLDVLSDLDEDNFDRAFDILRPVIQGTADVGKKVTEDELQKTMDFCTHVFAPADTELTKSVAARFGGPTSPLLSIAAPVFSAAELSAVIDSTDTDAMAVISRINSAKVLGPMWVKGPAMMENEPVGGWVARLEKGALGLVPSEVEE</sequence>
<evidence type="ECO:0008006" key="7">
    <source>
        <dbReference type="Google" id="ProtNLM"/>
    </source>
</evidence>
<organism evidence="5 6">
    <name type="scientific">Ephemerocybe angulata</name>
    <dbReference type="NCBI Taxonomy" id="980116"/>
    <lineage>
        <taxon>Eukaryota</taxon>
        <taxon>Fungi</taxon>
        <taxon>Dikarya</taxon>
        <taxon>Basidiomycota</taxon>
        <taxon>Agaricomycotina</taxon>
        <taxon>Agaricomycetes</taxon>
        <taxon>Agaricomycetidae</taxon>
        <taxon>Agaricales</taxon>
        <taxon>Agaricineae</taxon>
        <taxon>Psathyrellaceae</taxon>
        <taxon>Ephemerocybe</taxon>
    </lineage>
</organism>
<dbReference type="GO" id="GO:0044550">
    <property type="term" value="P:secondary metabolite biosynthetic process"/>
    <property type="evidence" value="ECO:0007669"/>
    <property type="project" value="UniProtKB-ARBA"/>
</dbReference>
<evidence type="ECO:0000313" key="5">
    <source>
        <dbReference type="EMBL" id="KAF5320132.1"/>
    </source>
</evidence>
<dbReference type="GO" id="GO:0004497">
    <property type="term" value="F:monooxygenase activity"/>
    <property type="evidence" value="ECO:0007669"/>
    <property type="project" value="UniProtKB-KW"/>
</dbReference>
<dbReference type="InterPro" id="IPR036188">
    <property type="entry name" value="FAD/NAD-bd_sf"/>
</dbReference>
<dbReference type="PRINTS" id="PR00420">
    <property type="entry name" value="RNGMNOXGNASE"/>
</dbReference>
<accession>A0A8H5BBF0</accession>
<comment type="catalytic activity">
    <reaction evidence="4">
        <text>melleolide F + FADH2 + chloride + O2 = 6'-chloromelleolide F + FAD + 2 H2O + H(+)</text>
        <dbReference type="Rhea" id="RHEA:67160"/>
        <dbReference type="ChEBI" id="CHEBI:15377"/>
        <dbReference type="ChEBI" id="CHEBI:15378"/>
        <dbReference type="ChEBI" id="CHEBI:15379"/>
        <dbReference type="ChEBI" id="CHEBI:17996"/>
        <dbReference type="ChEBI" id="CHEBI:57692"/>
        <dbReference type="ChEBI" id="CHEBI:58307"/>
        <dbReference type="ChEBI" id="CHEBI:167712"/>
        <dbReference type="ChEBI" id="CHEBI:167713"/>
    </reaction>
    <physiologicalReaction direction="left-to-right" evidence="4">
        <dbReference type="Rhea" id="RHEA:67161"/>
    </physiologicalReaction>
</comment>
<gene>
    <name evidence="5" type="ORF">D9611_010304</name>
</gene>
<dbReference type="PANTHER" id="PTHR43747">
    <property type="entry name" value="FAD-BINDING PROTEIN"/>
    <property type="match status" value="1"/>
</dbReference>
<name>A0A8H5BBF0_9AGAR</name>
<reference evidence="5 6" key="1">
    <citation type="journal article" date="2020" name="ISME J.">
        <title>Uncovering the hidden diversity of litter-decomposition mechanisms in mushroom-forming fungi.</title>
        <authorList>
            <person name="Floudas D."/>
            <person name="Bentzer J."/>
            <person name="Ahren D."/>
            <person name="Johansson T."/>
            <person name="Persson P."/>
            <person name="Tunlid A."/>
        </authorList>
    </citation>
    <scope>NUCLEOTIDE SEQUENCE [LARGE SCALE GENOMIC DNA]</scope>
    <source>
        <strain evidence="5 6">CBS 175.51</strain>
    </source>
</reference>
<dbReference type="EMBL" id="JAACJK010000171">
    <property type="protein sequence ID" value="KAF5320132.1"/>
    <property type="molecule type" value="Genomic_DNA"/>
</dbReference>
<evidence type="ECO:0000256" key="1">
    <source>
        <dbReference type="ARBA" id="ARBA00005706"/>
    </source>
</evidence>
<dbReference type="Pfam" id="PF04820">
    <property type="entry name" value="Trp_halogenase"/>
    <property type="match status" value="2"/>
</dbReference>
<dbReference type="AlphaFoldDB" id="A0A8H5BBF0"/>
<comment type="similarity">
    <text evidence="1">Belongs to the flavin-dependent halogenase family.</text>
</comment>
<evidence type="ECO:0000256" key="3">
    <source>
        <dbReference type="ARBA" id="ARBA00023033"/>
    </source>
</evidence>
<evidence type="ECO:0000256" key="4">
    <source>
        <dbReference type="ARBA" id="ARBA00049364"/>
    </source>
</evidence>
<proteinExistence type="inferred from homology"/>
<dbReference type="PANTHER" id="PTHR43747:SF5">
    <property type="entry name" value="FAD-BINDING DOMAIN-CONTAINING PROTEIN"/>
    <property type="match status" value="1"/>
</dbReference>
<dbReference type="InterPro" id="IPR050816">
    <property type="entry name" value="Flavin-dep_Halogenase_NPB"/>
</dbReference>